<dbReference type="Pfam" id="PF08423">
    <property type="entry name" value="Rad51"/>
    <property type="match status" value="1"/>
</dbReference>
<dbReference type="AlphaFoldDB" id="A0A7S3PDZ0"/>
<dbReference type="GO" id="GO:0000724">
    <property type="term" value="P:double-strand break repair via homologous recombination"/>
    <property type="evidence" value="ECO:0007669"/>
    <property type="project" value="InterPro"/>
</dbReference>
<dbReference type="EMBL" id="HBIN01011748">
    <property type="protein sequence ID" value="CAE0438582.1"/>
    <property type="molecule type" value="Transcribed_RNA"/>
</dbReference>
<proteinExistence type="predicted"/>
<dbReference type="InterPro" id="IPR013632">
    <property type="entry name" value="Rad51_C"/>
</dbReference>
<sequence>MVSISVDYSSALGSNGTSIGNLQSLAELVKADETALAFINRTRNNRILYTGISTLDKRKPSHDGADVIEISGLSNTGKTQLLMHIVASCVLPQDMGGEESVCIYFDNEMKFDPGRMQSIITEQIVNIVDGGGGLRFFHGQTGTGNDIEKTITECTDRVKVVRCRSNLEVLYTLYSLRPAIESENIRLICMDTVASFFWETLDTDSNASGLHVSIPNALKRLMQYNQLCVAVTKPVLFNFTSSAPMLNKKRTEYLSETWRNMVSTRVFLSRAREQNVSISPSVFQASINSPSVNLSFEFEVEDAGVKELA</sequence>
<accession>A0A7S3PDZ0</accession>
<dbReference type="GO" id="GO:0033063">
    <property type="term" value="C:Rad51B-Rad51C-Rad51D-XRCC2 complex"/>
    <property type="evidence" value="ECO:0007669"/>
    <property type="project" value="InterPro"/>
</dbReference>
<gene>
    <name evidence="2" type="ORF">ASTO00021_LOCUS8818</name>
</gene>
<organism evidence="2">
    <name type="scientific">Aplanochytrium stocchinoi</name>
    <dbReference type="NCBI Taxonomy" id="215587"/>
    <lineage>
        <taxon>Eukaryota</taxon>
        <taxon>Sar</taxon>
        <taxon>Stramenopiles</taxon>
        <taxon>Bigyra</taxon>
        <taxon>Labyrinthulomycetes</taxon>
        <taxon>Thraustochytrida</taxon>
        <taxon>Thraustochytriidae</taxon>
        <taxon>Aplanochytrium</taxon>
    </lineage>
</organism>
<feature type="domain" description="Rad51-like C-terminal" evidence="1">
    <location>
        <begin position="63"/>
        <end position="121"/>
    </location>
</feature>
<dbReference type="PANTHER" id="PTHR46644:SF2">
    <property type="entry name" value="DNA REPAIR PROTEIN XRCC2"/>
    <property type="match status" value="1"/>
</dbReference>
<evidence type="ECO:0000313" key="2">
    <source>
        <dbReference type="EMBL" id="CAE0438582.1"/>
    </source>
</evidence>
<dbReference type="PANTHER" id="PTHR46644">
    <property type="entry name" value="DNA REPAIR PROTEIN XRCC2"/>
    <property type="match status" value="1"/>
</dbReference>
<evidence type="ECO:0000259" key="1">
    <source>
        <dbReference type="Pfam" id="PF08423"/>
    </source>
</evidence>
<dbReference type="InterPro" id="IPR030547">
    <property type="entry name" value="XRCC2"/>
</dbReference>
<reference evidence="2" key="1">
    <citation type="submission" date="2021-01" db="EMBL/GenBank/DDBJ databases">
        <authorList>
            <person name="Corre E."/>
            <person name="Pelletier E."/>
            <person name="Niang G."/>
            <person name="Scheremetjew M."/>
            <person name="Finn R."/>
            <person name="Kale V."/>
            <person name="Holt S."/>
            <person name="Cochrane G."/>
            <person name="Meng A."/>
            <person name="Brown T."/>
            <person name="Cohen L."/>
        </authorList>
    </citation>
    <scope>NUCLEOTIDE SEQUENCE</scope>
    <source>
        <strain evidence="2">GSBS06</strain>
    </source>
</reference>
<dbReference type="GO" id="GO:0005657">
    <property type="term" value="C:replication fork"/>
    <property type="evidence" value="ECO:0007669"/>
    <property type="project" value="InterPro"/>
</dbReference>
<name>A0A7S3PDZ0_9STRA</name>
<dbReference type="Gene3D" id="3.40.50.300">
    <property type="entry name" value="P-loop containing nucleotide triphosphate hydrolases"/>
    <property type="match status" value="1"/>
</dbReference>
<dbReference type="SUPFAM" id="SSF52540">
    <property type="entry name" value="P-loop containing nucleoside triphosphate hydrolases"/>
    <property type="match status" value="1"/>
</dbReference>
<protein>
    <recommendedName>
        <fullName evidence="1">Rad51-like C-terminal domain-containing protein</fullName>
    </recommendedName>
</protein>
<dbReference type="InterPro" id="IPR027417">
    <property type="entry name" value="P-loop_NTPase"/>
</dbReference>